<accession>A0AAC9MTM0</accession>
<keyword evidence="5" id="KW-1185">Reference proteome</keyword>
<evidence type="ECO:0000313" key="3">
    <source>
        <dbReference type="EMBL" id="TYL08317.1"/>
    </source>
</evidence>
<dbReference type="AlphaFoldDB" id="A0AAC9MTM0"/>
<reference evidence="2 4" key="1">
    <citation type="submission" date="2016-08" db="EMBL/GenBank/DDBJ databases">
        <title>Moorella thermoacetica DSM 103132.</title>
        <authorList>
            <person name="Jendresen C.B."/>
            <person name="Redl S.M."/>
            <person name="Jensen T.O."/>
            <person name="Nielsen A.T."/>
        </authorList>
    </citation>
    <scope>NUCLEOTIDE SEQUENCE [LARGE SCALE GENOMIC DNA]</scope>
    <source>
        <strain evidence="2 4">DSM 103132</strain>
    </source>
</reference>
<gene>
    <name evidence="2" type="ORF">Maut_00309</name>
    <name evidence="3" type="ORF">MTAT_27470</name>
</gene>
<dbReference type="Proteomes" id="UP000322283">
    <property type="component" value="Unassembled WGS sequence"/>
</dbReference>
<organism evidence="2 4">
    <name type="scientific">Neomoorella thermoacetica</name>
    <name type="common">Clostridium thermoaceticum</name>
    <dbReference type="NCBI Taxonomy" id="1525"/>
    <lineage>
        <taxon>Bacteria</taxon>
        <taxon>Bacillati</taxon>
        <taxon>Bacillota</taxon>
        <taxon>Clostridia</taxon>
        <taxon>Neomoorellales</taxon>
        <taxon>Neomoorellaceae</taxon>
        <taxon>Neomoorella</taxon>
    </lineage>
</organism>
<evidence type="ECO:0000313" key="5">
    <source>
        <dbReference type="Proteomes" id="UP000322283"/>
    </source>
</evidence>
<evidence type="ECO:0000259" key="1">
    <source>
        <dbReference type="Pfam" id="PF14088"/>
    </source>
</evidence>
<dbReference type="EMBL" id="CP017019">
    <property type="protein sequence ID" value="AOQ22787.1"/>
    <property type="molecule type" value="Genomic_DNA"/>
</dbReference>
<reference evidence="3 5" key="2">
    <citation type="submission" date="2019-05" db="EMBL/GenBank/DDBJ databases">
        <title>Genome sequence of Moorella thermoacetica ATCC 33924.</title>
        <authorList>
            <person name="Poehlein A."/>
            <person name="Bengelsdorf F.R."/>
            <person name="Duerre P."/>
            <person name="Daniel R."/>
        </authorList>
    </citation>
    <scope>NUCLEOTIDE SEQUENCE [LARGE SCALE GENOMIC DNA]</scope>
    <source>
        <strain evidence="3 5">ATCC 33924</strain>
    </source>
</reference>
<dbReference type="EMBL" id="VCDX01000015">
    <property type="protein sequence ID" value="TYL08317.1"/>
    <property type="molecule type" value="Genomic_DNA"/>
</dbReference>
<dbReference type="Pfam" id="PF14088">
    <property type="entry name" value="DUF4268"/>
    <property type="match status" value="1"/>
</dbReference>
<proteinExistence type="predicted"/>
<sequence length="122" mass="14147">MSQSWCSIGAGRTGFAYSGAFRTKARFSVEVYIDTGEKEKNKQFFDRLYAQKEGIEKEINMTLSWERLDNARACRIAVYREGSIDASEEELNELQDWAIETLIKLYLVNGSKRYNEIEPLCR</sequence>
<evidence type="ECO:0000313" key="4">
    <source>
        <dbReference type="Proteomes" id="UP000094598"/>
    </source>
</evidence>
<feature type="domain" description="DUF4268" evidence="1">
    <location>
        <begin position="3"/>
        <end position="107"/>
    </location>
</feature>
<protein>
    <recommendedName>
        <fullName evidence="1">DUF4268 domain-containing protein</fullName>
    </recommendedName>
</protein>
<name>A0AAC9MTM0_NEOTH</name>
<dbReference type="Proteomes" id="UP000094598">
    <property type="component" value="Chromosome"/>
</dbReference>
<dbReference type="InterPro" id="IPR025364">
    <property type="entry name" value="DUF4268"/>
</dbReference>
<evidence type="ECO:0000313" key="2">
    <source>
        <dbReference type="EMBL" id="AOQ22787.1"/>
    </source>
</evidence>